<organism evidence="1 2">
    <name type="scientific">Diphasiastrum complanatum</name>
    <name type="common">Issler's clubmoss</name>
    <name type="synonym">Lycopodium complanatum</name>
    <dbReference type="NCBI Taxonomy" id="34168"/>
    <lineage>
        <taxon>Eukaryota</taxon>
        <taxon>Viridiplantae</taxon>
        <taxon>Streptophyta</taxon>
        <taxon>Embryophyta</taxon>
        <taxon>Tracheophyta</taxon>
        <taxon>Lycopodiopsida</taxon>
        <taxon>Lycopodiales</taxon>
        <taxon>Lycopodiaceae</taxon>
        <taxon>Lycopodioideae</taxon>
        <taxon>Diphasiastrum</taxon>
    </lineage>
</organism>
<proteinExistence type="predicted"/>
<sequence length="198" mass="21863">MLPIGMQTSPSKHLFFVTGQPGVGKTTLIMKVLERVKDAFPELKIQGFYTRETRQAGERVGFEVVTVNGQKGVLASSGAGGSNGGQLPSVGKYKVQIAEFEAVALPELQIKGESGLFVIDEVGKMELFSVDFFPAVWEILNSNIPVLGSIPMPRYGRDIPQVQKIRNHPNLMLYTLTKENRDEIGRLVFEQLNSLLSR</sequence>
<gene>
    <name evidence="1" type="ORF">O6H91_04G096000</name>
</gene>
<name>A0ACC2DZK0_DIPCM</name>
<dbReference type="Proteomes" id="UP001162992">
    <property type="component" value="Chromosome 4"/>
</dbReference>
<accession>A0ACC2DZK0</accession>
<evidence type="ECO:0000313" key="2">
    <source>
        <dbReference type="Proteomes" id="UP001162992"/>
    </source>
</evidence>
<protein>
    <submittedName>
        <fullName evidence="1">Uncharacterized protein</fullName>
    </submittedName>
</protein>
<dbReference type="EMBL" id="CM055095">
    <property type="protein sequence ID" value="KAJ7559676.1"/>
    <property type="molecule type" value="Genomic_DNA"/>
</dbReference>
<reference evidence="2" key="1">
    <citation type="journal article" date="2024" name="Proc. Natl. Acad. Sci. U.S.A.">
        <title>Extraordinary preservation of gene collinearity over three hundred million years revealed in homosporous lycophytes.</title>
        <authorList>
            <person name="Li C."/>
            <person name="Wickell D."/>
            <person name="Kuo L.Y."/>
            <person name="Chen X."/>
            <person name="Nie B."/>
            <person name="Liao X."/>
            <person name="Peng D."/>
            <person name="Ji J."/>
            <person name="Jenkins J."/>
            <person name="Williams M."/>
            <person name="Shu S."/>
            <person name="Plott C."/>
            <person name="Barry K."/>
            <person name="Rajasekar S."/>
            <person name="Grimwood J."/>
            <person name="Han X."/>
            <person name="Sun S."/>
            <person name="Hou Z."/>
            <person name="He W."/>
            <person name="Dai G."/>
            <person name="Sun C."/>
            <person name="Schmutz J."/>
            <person name="Leebens-Mack J.H."/>
            <person name="Li F.W."/>
            <person name="Wang L."/>
        </authorList>
    </citation>
    <scope>NUCLEOTIDE SEQUENCE [LARGE SCALE GENOMIC DNA]</scope>
    <source>
        <strain evidence="2">cv. PW_Plant_1</strain>
    </source>
</reference>
<keyword evidence="2" id="KW-1185">Reference proteome</keyword>
<comment type="caution">
    <text evidence="1">The sequence shown here is derived from an EMBL/GenBank/DDBJ whole genome shotgun (WGS) entry which is preliminary data.</text>
</comment>
<evidence type="ECO:0000313" key="1">
    <source>
        <dbReference type="EMBL" id="KAJ7559676.1"/>
    </source>
</evidence>